<keyword evidence="5" id="KW-1185">Reference proteome</keyword>
<dbReference type="Proteomes" id="UP000651452">
    <property type="component" value="Unassembled WGS sequence"/>
</dbReference>
<evidence type="ECO:0000259" key="3">
    <source>
        <dbReference type="PROSITE" id="PS50118"/>
    </source>
</evidence>
<dbReference type="EMBL" id="RZGK01000022">
    <property type="protein sequence ID" value="KAF9691026.1"/>
    <property type="molecule type" value="Genomic_DNA"/>
</dbReference>
<evidence type="ECO:0000313" key="5">
    <source>
        <dbReference type="Proteomes" id="UP000651452"/>
    </source>
</evidence>
<evidence type="ECO:0000256" key="2">
    <source>
        <dbReference type="SAM" id="MobiDB-lite"/>
    </source>
</evidence>
<evidence type="ECO:0000256" key="1">
    <source>
        <dbReference type="PROSITE-ProRule" id="PRU00267"/>
    </source>
</evidence>
<reference evidence="4" key="1">
    <citation type="submission" date="2018-12" db="EMBL/GenBank/DDBJ databases">
        <authorList>
            <person name="Syme R.A."/>
            <person name="Farfan-Caceres L."/>
            <person name="Lichtenzveig J."/>
        </authorList>
    </citation>
    <scope>NUCLEOTIDE SEQUENCE</scope>
    <source>
        <strain evidence="4">Al4</strain>
    </source>
</reference>
<dbReference type="AlphaFoldDB" id="A0A8H7MBH7"/>
<accession>A0A8H7MBH7</accession>
<proteinExistence type="predicted"/>
<feature type="DNA-binding region" description="HMG box" evidence="1">
    <location>
        <begin position="205"/>
        <end position="281"/>
    </location>
</feature>
<gene>
    <name evidence="4" type="ORF">EKO04_011170</name>
</gene>
<name>A0A8H7MBH7_9PLEO</name>
<feature type="domain" description="HMG box" evidence="3">
    <location>
        <begin position="205"/>
        <end position="281"/>
    </location>
</feature>
<keyword evidence="1" id="KW-0539">Nucleus</keyword>
<protein>
    <recommendedName>
        <fullName evidence="3">HMG box domain-containing protein</fullName>
    </recommendedName>
</protein>
<comment type="caution">
    <text evidence="4">The sequence shown here is derived from an EMBL/GenBank/DDBJ whole genome shotgun (WGS) entry which is preliminary data.</text>
</comment>
<dbReference type="OrthoDB" id="3795350at2759"/>
<evidence type="ECO:0000313" key="4">
    <source>
        <dbReference type="EMBL" id="KAF9691026.1"/>
    </source>
</evidence>
<feature type="compositionally biased region" description="Polar residues" evidence="2">
    <location>
        <begin position="58"/>
        <end position="73"/>
    </location>
</feature>
<keyword evidence="1" id="KW-0238">DNA-binding</keyword>
<dbReference type="PROSITE" id="PS50118">
    <property type="entry name" value="HMG_BOX_2"/>
    <property type="match status" value="1"/>
</dbReference>
<dbReference type="InterPro" id="IPR009071">
    <property type="entry name" value="HMG_box_dom"/>
</dbReference>
<feature type="region of interest" description="Disordered" evidence="2">
    <location>
        <begin position="1"/>
        <end position="36"/>
    </location>
</feature>
<organism evidence="4 5">
    <name type="scientific">Ascochyta lentis</name>
    <dbReference type="NCBI Taxonomy" id="205686"/>
    <lineage>
        <taxon>Eukaryota</taxon>
        <taxon>Fungi</taxon>
        <taxon>Dikarya</taxon>
        <taxon>Ascomycota</taxon>
        <taxon>Pezizomycotina</taxon>
        <taxon>Dothideomycetes</taxon>
        <taxon>Pleosporomycetidae</taxon>
        <taxon>Pleosporales</taxon>
        <taxon>Pleosporineae</taxon>
        <taxon>Didymellaceae</taxon>
        <taxon>Ascochyta</taxon>
    </lineage>
</organism>
<sequence>MGDVANGEEPQLHQIPAYPDSIHIPATPGNTPDDTMHNAAAEHMEIQNVAPSEISSAVSAHTTNDTEPQYNNEPPSPIIENEDEDDSLPRNTNLVIPITNPSAFPVQRIQEVQSQHYPSTSIVNIFCHKTPSGPIVRVTADIQDGSVNHLLIRDQRLISALGLAPPDFDVINIDTSKLHLDETFRINILPGQRPQNPDVWIMGELLSARHAYLYWLDERRTADPKHRPYAAEAKAIARKIGRRWPDVMREIEGVWKLEQGGNREHYRKDRLRYLGEDPTYPEGAGEGRVVRSMFG</sequence>
<dbReference type="GO" id="GO:0005634">
    <property type="term" value="C:nucleus"/>
    <property type="evidence" value="ECO:0007669"/>
    <property type="project" value="UniProtKB-UniRule"/>
</dbReference>
<dbReference type="GO" id="GO:0003677">
    <property type="term" value="F:DNA binding"/>
    <property type="evidence" value="ECO:0007669"/>
    <property type="project" value="UniProtKB-UniRule"/>
</dbReference>
<reference evidence="4" key="2">
    <citation type="submission" date="2020-09" db="EMBL/GenBank/DDBJ databases">
        <title>Reference genome assembly for Australian Ascochyta lentis isolate Al4.</title>
        <authorList>
            <person name="Lee R.C."/>
            <person name="Farfan-Caceres L.M."/>
            <person name="Debler J.W."/>
            <person name="Williams A.H."/>
            <person name="Henares B.M."/>
        </authorList>
    </citation>
    <scope>NUCLEOTIDE SEQUENCE</scope>
    <source>
        <strain evidence="4">Al4</strain>
    </source>
</reference>
<feature type="region of interest" description="Disordered" evidence="2">
    <location>
        <begin position="58"/>
        <end position="88"/>
    </location>
</feature>